<dbReference type="Proteomes" id="UP000600774">
    <property type="component" value="Unassembled WGS sequence"/>
</dbReference>
<dbReference type="EMBL" id="DUJU01000078">
    <property type="protein sequence ID" value="HIH93750.1"/>
    <property type="molecule type" value="Genomic_DNA"/>
</dbReference>
<evidence type="ECO:0000313" key="1">
    <source>
        <dbReference type="EMBL" id="HIH93750.1"/>
    </source>
</evidence>
<name>A0A832SKA8_9EURY</name>
<comment type="caution">
    <text evidence="1">The sequence shown here is derived from an EMBL/GenBank/DDBJ whole genome shotgun (WGS) entry which is preliminary data.</text>
</comment>
<organism evidence="1 2">
    <name type="scientific">Methanosarcina acetivorans</name>
    <dbReference type="NCBI Taxonomy" id="2214"/>
    <lineage>
        <taxon>Archaea</taxon>
        <taxon>Methanobacteriati</taxon>
        <taxon>Methanobacteriota</taxon>
        <taxon>Stenosarchaea group</taxon>
        <taxon>Methanomicrobia</taxon>
        <taxon>Methanosarcinales</taxon>
        <taxon>Methanosarcinaceae</taxon>
        <taxon>Methanosarcina</taxon>
    </lineage>
</organism>
<dbReference type="GeneID" id="43446016"/>
<dbReference type="AlphaFoldDB" id="A0A832SKA8"/>
<reference evidence="1" key="1">
    <citation type="journal article" date="2020" name="bioRxiv">
        <title>A rank-normalized archaeal taxonomy based on genome phylogeny resolves widespread incomplete and uneven classifications.</title>
        <authorList>
            <person name="Rinke C."/>
            <person name="Chuvochina M."/>
            <person name="Mussig A.J."/>
            <person name="Chaumeil P.-A."/>
            <person name="Waite D.W."/>
            <person name="Whitman W.B."/>
            <person name="Parks D.H."/>
            <person name="Hugenholtz P."/>
        </authorList>
    </citation>
    <scope>NUCLEOTIDE SEQUENCE</scope>
    <source>
        <strain evidence="1">UBA8876</strain>
    </source>
</reference>
<evidence type="ECO:0000313" key="2">
    <source>
        <dbReference type="Proteomes" id="UP000600774"/>
    </source>
</evidence>
<gene>
    <name evidence="1" type="ORF">HA338_06810</name>
</gene>
<protein>
    <recommendedName>
        <fullName evidence="3">YHS domain-containing protein</fullName>
    </recommendedName>
</protein>
<accession>A0A832SKA8</accession>
<proteinExistence type="predicted"/>
<sequence>MRNLDPGKMGCESKLAIFRSKHEGKTYCFFNFSCRKFDENPVQYFNSRGGV</sequence>
<evidence type="ECO:0008006" key="3">
    <source>
        <dbReference type="Google" id="ProtNLM"/>
    </source>
</evidence>
<dbReference type="RefSeq" id="WP_157860120.1">
    <property type="nucleotide sequence ID" value="NZ_DUJU01000078.1"/>
</dbReference>